<dbReference type="RefSeq" id="WP_323576499.1">
    <property type="nucleotide sequence ID" value="NZ_JAYGJQ010000002.1"/>
</dbReference>
<evidence type="ECO:0000313" key="3">
    <source>
        <dbReference type="Proteomes" id="UP001302274"/>
    </source>
</evidence>
<name>A0ABU5VYJ5_9BACT</name>
<keyword evidence="1" id="KW-0732">Signal</keyword>
<dbReference type="Proteomes" id="UP001302274">
    <property type="component" value="Unassembled WGS sequence"/>
</dbReference>
<evidence type="ECO:0000313" key="2">
    <source>
        <dbReference type="EMBL" id="MEA9356670.1"/>
    </source>
</evidence>
<organism evidence="2 3">
    <name type="scientific">Bacteriovorax antarcticus</name>
    <dbReference type="NCBI Taxonomy" id="3088717"/>
    <lineage>
        <taxon>Bacteria</taxon>
        <taxon>Pseudomonadati</taxon>
        <taxon>Bdellovibrionota</taxon>
        <taxon>Bacteriovoracia</taxon>
        <taxon>Bacteriovoracales</taxon>
        <taxon>Bacteriovoracaceae</taxon>
        <taxon>Bacteriovorax</taxon>
    </lineage>
</organism>
<reference evidence="2 3" key="1">
    <citation type="submission" date="2023-11" db="EMBL/GenBank/DDBJ databases">
        <title>A Novel Polar Bacteriovorax (B. antarcticus) Isolated from the Biocrust in Antarctica.</title>
        <authorList>
            <person name="Mun W."/>
            <person name="Choi S.Y."/>
            <person name="Mitchell R.J."/>
        </authorList>
    </citation>
    <scope>NUCLEOTIDE SEQUENCE [LARGE SCALE GENOMIC DNA]</scope>
    <source>
        <strain evidence="2 3">PP10</strain>
    </source>
</reference>
<proteinExistence type="predicted"/>
<sequence>MKHPILLLTLILPLSAFATRPGLNECSPLPATKKYLSTDFHGYPRDVAFDCVYECNKDETIYPVNAISKVHINTVDEDALMTTCQGVVVKKTKWGYDFDKVVPFYAADTNLVEIKKWAFANVEFDPATNPLEKAKLLKLKEDLNQISTSYIIAGTSGGEATKYFLEAGKLLTEIAKGLPMNTKLLDEVLQKIIESKGETKAPGTSEALVEMMLSSAASWRIPPQN</sequence>
<feature type="signal peptide" evidence="1">
    <location>
        <begin position="1"/>
        <end position="18"/>
    </location>
</feature>
<protein>
    <recommendedName>
        <fullName evidence="4">Secreted protein</fullName>
    </recommendedName>
</protein>
<comment type="caution">
    <text evidence="2">The sequence shown here is derived from an EMBL/GenBank/DDBJ whole genome shotgun (WGS) entry which is preliminary data.</text>
</comment>
<feature type="chain" id="PRO_5046197369" description="Secreted protein" evidence="1">
    <location>
        <begin position="19"/>
        <end position="225"/>
    </location>
</feature>
<dbReference type="EMBL" id="JAYGJQ010000002">
    <property type="protein sequence ID" value="MEA9356670.1"/>
    <property type="molecule type" value="Genomic_DNA"/>
</dbReference>
<evidence type="ECO:0000256" key="1">
    <source>
        <dbReference type="SAM" id="SignalP"/>
    </source>
</evidence>
<keyword evidence="3" id="KW-1185">Reference proteome</keyword>
<gene>
    <name evidence="2" type="ORF">SHI21_10660</name>
</gene>
<evidence type="ECO:0008006" key="4">
    <source>
        <dbReference type="Google" id="ProtNLM"/>
    </source>
</evidence>
<accession>A0ABU5VYJ5</accession>